<dbReference type="PROSITE" id="PS51975">
    <property type="entry name" value="RNASE_H_2"/>
    <property type="match status" value="1"/>
</dbReference>
<feature type="binding site" evidence="14 15">
    <location>
        <position position="169"/>
    </location>
    <ligand>
        <name>a divalent metal cation</name>
        <dbReference type="ChEBI" id="CHEBI:60240"/>
    </ligand>
</feature>
<dbReference type="GO" id="GO:0003723">
    <property type="term" value="F:RNA binding"/>
    <property type="evidence" value="ECO:0007669"/>
    <property type="project" value="UniProtKB-UniRule"/>
</dbReference>
<feature type="binding site" evidence="14 15">
    <location>
        <position position="78"/>
    </location>
    <ligand>
        <name>a divalent metal cation</name>
        <dbReference type="ChEBI" id="CHEBI:60240"/>
    </ligand>
</feature>
<dbReference type="Proteomes" id="UP000275076">
    <property type="component" value="Unassembled WGS sequence"/>
</dbReference>
<evidence type="ECO:0000256" key="14">
    <source>
        <dbReference type="HAMAP-Rule" id="MF_00052"/>
    </source>
</evidence>
<dbReference type="EC" id="3.1.26.4" evidence="6 14"/>
<evidence type="ECO:0000256" key="6">
    <source>
        <dbReference type="ARBA" id="ARBA00012180"/>
    </source>
</evidence>
<evidence type="ECO:0000256" key="1">
    <source>
        <dbReference type="ARBA" id="ARBA00000077"/>
    </source>
</evidence>
<evidence type="ECO:0000256" key="11">
    <source>
        <dbReference type="ARBA" id="ARBA00022759"/>
    </source>
</evidence>
<protein>
    <recommendedName>
        <fullName evidence="7 14">Ribonuclease HII</fullName>
        <shortName evidence="14">RNase HII</shortName>
        <ecNumber evidence="6 14">3.1.26.4</ecNumber>
    </recommendedName>
</protein>
<keyword evidence="10 14" id="KW-0479">Metal-binding</keyword>
<dbReference type="AlphaFoldDB" id="A0A428MZ22"/>
<evidence type="ECO:0000256" key="5">
    <source>
        <dbReference type="ARBA" id="ARBA00007383"/>
    </source>
</evidence>
<dbReference type="PANTHER" id="PTHR10954">
    <property type="entry name" value="RIBONUCLEASE H2 SUBUNIT A"/>
    <property type="match status" value="1"/>
</dbReference>
<dbReference type="OrthoDB" id="9803420at2"/>
<evidence type="ECO:0000256" key="2">
    <source>
        <dbReference type="ARBA" id="ARBA00001946"/>
    </source>
</evidence>
<accession>A0A428MZ22</accession>
<dbReference type="NCBIfam" id="NF000595">
    <property type="entry name" value="PRK00015.1-3"/>
    <property type="match status" value="1"/>
</dbReference>
<dbReference type="Pfam" id="PF01351">
    <property type="entry name" value="RNase_HII"/>
    <property type="match status" value="1"/>
</dbReference>
<keyword evidence="13 14" id="KW-0464">Manganese</keyword>
<dbReference type="InterPro" id="IPR024567">
    <property type="entry name" value="RNase_HII/HIII_dom"/>
</dbReference>
<evidence type="ECO:0000256" key="10">
    <source>
        <dbReference type="ARBA" id="ARBA00022723"/>
    </source>
</evidence>
<dbReference type="SUPFAM" id="SSF53098">
    <property type="entry name" value="Ribonuclease H-like"/>
    <property type="match status" value="1"/>
</dbReference>
<evidence type="ECO:0000256" key="7">
    <source>
        <dbReference type="ARBA" id="ARBA00019179"/>
    </source>
</evidence>
<dbReference type="GO" id="GO:0005737">
    <property type="term" value="C:cytoplasm"/>
    <property type="evidence" value="ECO:0007669"/>
    <property type="project" value="UniProtKB-SubCell"/>
</dbReference>
<keyword evidence="8 14" id="KW-0963">Cytoplasm</keyword>
<proteinExistence type="inferred from homology"/>
<evidence type="ECO:0000256" key="4">
    <source>
        <dbReference type="ARBA" id="ARBA00004496"/>
    </source>
</evidence>
<dbReference type="GO" id="GO:0006298">
    <property type="term" value="P:mismatch repair"/>
    <property type="evidence" value="ECO:0007669"/>
    <property type="project" value="TreeGrafter"/>
</dbReference>
<dbReference type="HAMAP" id="MF_00052_B">
    <property type="entry name" value="RNase_HII_B"/>
    <property type="match status" value="1"/>
</dbReference>
<dbReference type="EMBL" id="RBVX01000025">
    <property type="protein sequence ID" value="RSL31404.1"/>
    <property type="molecule type" value="Genomic_DNA"/>
</dbReference>
<keyword evidence="19" id="KW-1185">Reference proteome</keyword>
<comment type="cofactor">
    <cofactor evidence="14 15">
        <name>Mn(2+)</name>
        <dbReference type="ChEBI" id="CHEBI:29035"/>
    </cofactor>
    <cofactor evidence="14 15">
        <name>Mg(2+)</name>
        <dbReference type="ChEBI" id="CHEBI:18420"/>
    </cofactor>
    <text evidence="14 15">Manganese or magnesium. Binds 1 divalent metal ion per monomer in the absence of substrate. May bind a second metal ion after substrate binding.</text>
</comment>
<gene>
    <name evidence="14" type="primary">rnhB</name>
    <name evidence="18" type="ORF">D7Z54_21350</name>
</gene>
<organism evidence="18 19">
    <name type="scientific">Salibacterium salarium</name>
    <dbReference type="NCBI Taxonomy" id="284579"/>
    <lineage>
        <taxon>Bacteria</taxon>
        <taxon>Bacillati</taxon>
        <taxon>Bacillota</taxon>
        <taxon>Bacilli</taxon>
        <taxon>Bacillales</taxon>
        <taxon>Bacillaceae</taxon>
    </lineage>
</organism>
<dbReference type="GO" id="GO:0043137">
    <property type="term" value="P:DNA replication, removal of RNA primer"/>
    <property type="evidence" value="ECO:0007669"/>
    <property type="project" value="TreeGrafter"/>
</dbReference>
<dbReference type="NCBIfam" id="NF000594">
    <property type="entry name" value="PRK00015.1-1"/>
    <property type="match status" value="1"/>
</dbReference>
<evidence type="ECO:0000256" key="15">
    <source>
        <dbReference type="PROSITE-ProRule" id="PRU01319"/>
    </source>
</evidence>
<evidence type="ECO:0000259" key="17">
    <source>
        <dbReference type="PROSITE" id="PS51975"/>
    </source>
</evidence>
<comment type="function">
    <text evidence="3 14 16">Endonuclease that specifically degrades the RNA of RNA-DNA hybrids.</text>
</comment>
<keyword evidence="11 14" id="KW-0255">Endonuclease</keyword>
<evidence type="ECO:0000256" key="9">
    <source>
        <dbReference type="ARBA" id="ARBA00022722"/>
    </source>
</evidence>
<dbReference type="InterPro" id="IPR036397">
    <property type="entry name" value="RNaseH_sf"/>
</dbReference>
<dbReference type="GO" id="GO:0032299">
    <property type="term" value="C:ribonuclease H2 complex"/>
    <property type="evidence" value="ECO:0007669"/>
    <property type="project" value="TreeGrafter"/>
</dbReference>
<comment type="catalytic activity">
    <reaction evidence="1 14 15 16">
        <text>Endonucleolytic cleavage to 5'-phosphomonoester.</text>
        <dbReference type="EC" id="3.1.26.4"/>
    </reaction>
</comment>
<dbReference type="GO" id="GO:0030145">
    <property type="term" value="F:manganese ion binding"/>
    <property type="evidence" value="ECO:0007669"/>
    <property type="project" value="UniProtKB-UniRule"/>
</dbReference>
<dbReference type="RefSeq" id="WP_125558796.1">
    <property type="nucleotide sequence ID" value="NZ_RBVX01000025.1"/>
</dbReference>
<evidence type="ECO:0000256" key="16">
    <source>
        <dbReference type="RuleBase" id="RU003515"/>
    </source>
</evidence>
<comment type="similarity">
    <text evidence="5 14 16">Belongs to the RNase HII family.</text>
</comment>
<evidence type="ECO:0000256" key="3">
    <source>
        <dbReference type="ARBA" id="ARBA00004065"/>
    </source>
</evidence>
<evidence type="ECO:0000256" key="12">
    <source>
        <dbReference type="ARBA" id="ARBA00022801"/>
    </source>
</evidence>
<keyword evidence="9 14" id="KW-0540">Nuclease</keyword>
<dbReference type="InterPro" id="IPR022898">
    <property type="entry name" value="RNase_HII"/>
</dbReference>
<evidence type="ECO:0000313" key="18">
    <source>
        <dbReference type="EMBL" id="RSL31404.1"/>
    </source>
</evidence>
<evidence type="ECO:0000256" key="13">
    <source>
        <dbReference type="ARBA" id="ARBA00023211"/>
    </source>
</evidence>
<comment type="cofactor">
    <cofactor evidence="2">
        <name>Mg(2+)</name>
        <dbReference type="ChEBI" id="CHEBI:18420"/>
    </cofactor>
</comment>
<keyword evidence="12 14" id="KW-0378">Hydrolase</keyword>
<dbReference type="Gene3D" id="3.30.420.10">
    <property type="entry name" value="Ribonuclease H-like superfamily/Ribonuclease H"/>
    <property type="match status" value="1"/>
</dbReference>
<name>A0A428MZ22_9BACI</name>
<dbReference type="InterPro" id="IPR001352">
    <property type="entry name" value="RNase_HII/HIII"/>
</dbReference>
<sequence>MKNDTIAAIKQRLFDENPDENWIADLRLDERKGVQKLLSQYDKQMQYNAQLEKAFLASLEYEKQWEAEGYEFIAGVDEVGRGPLAGPVTAAAAILPKDCSFPGLTDSKKLKEEKRNHFHTILTEQALAYKVVHIMADEIDKINIYEASKLAMQQAVEGLGVQADALLIDAMSLPLPLRQLSLTKGDEKSASIAAASVLAKVERDQYMKRLADEYPEYGFEKNMGYGTKVHLEALERLGPTPVHRRSFSPVQNCL</sequence>
<dbReference type="GO" id="GO:0004523">
    <property type="term" value="F:RNA-DNA hybrid ribonuclease activity"/>
    <property type="evidence" value="ECO:0007669"/>
    <property type="project" value="UniProtKB-UniRule"/>
</dbReference>
<evidence type="ECO:0000256" key="8">
    <source>
        <dbReference type="ARBA" id="ARBA00022490"/>
    </source>
</evidence>
<dbReference type="FunFam" id="3.30.420.10:FF:000006">
    <property type="entry name" value="Ribonuclease HII"/>
    <property type="match status" value="1"/>
</dbReference>
<feature type="domain" description="RNase H type-2" evidence="17">
    <location>
        <begin position="71"/>
        <end position="254"/>
    </location>
</feature>
<comment type="caution">
    <text evidence="18">The sequence shown here is derived from an EMBL/GenBank/DDBJ whole genome shotgun (WGS) entry which is preliminary data.</text>
</comment>
<dbReference type="InterPro" id="IPR012337">
    <property type="entry name" value="RNaseH-like_sf"/>
</dbReference>
<comment type="subcellular location">
    <subcellularLocation>
        <location evidence="4 14">Cytoplasm</location>
    </subcellularLocation>
</comment>
<dbReference type="CDD" id="cd07182">
    <property type="entry name" value="RNase_HII_bacteria_HII_like"/>
    <property type="match status" value="1"/>
</dbReference>
<reference evidence="18 19" key="1">
    <citation type="submission" date="2018-10" db="EMBL/GenBank/DDBJ databases">
        <title>Draft genome sequence of Bacillus salarius IM0101, isolated from a hypersaline soil in Inner Mongolia, China.</title>
        <authorList>
            <person name="Yamprayoonswat W."/>
            <person name="Boonvisut S."/>
            <person name="Jumpathong W."/>
            <person name="Sittihan S."/>
            <person name="Ruangsuj P."/>
            <person name="Wanthongcharoen S."/>
            <person name="Thongpramul N."/>
            <person name="Pimmason S."/>
            <person name="Yu B."/>
            <person name="Yasawong M."/>
        </authorList>
    </citation>
    <scope>NUCLEOTIDE SEQUENCE [LARGE SCALE GENOMIC DNA]</scope>
    <source>
        <strain evidence="18 19">IM0101</strain>
    </source>
</reference>
<evidence type="ECO:0000313" key="19">
    <source>
        <dbReference type="Proteomes" id="UP000275076"/>
    </source>
</evidence>
<feature type="binding site" evidence="14 15">
    <location>
        <position position="77"/>
    </location>
    <ligand>
        <name>a divalent metal cation</name>
        <dbReference type="ChEBI" id="CHEBI:60240"/>
    </ligand>
</feature>
<dbReference type="PANTHER" id="PTHR10954:SF18">
    <property type="entry name" value="RIBONUCLEASE HII"/>
    <property type="match status" value="1"/>
</dbReference>